<dbReference type="InterPro" id="IPR010827">
    <property type="entry name" value="BamA/TamA_POTRA"/>
</dbReference>
<keyword evidence="8" id="KW-1185">Reference proteome</keyword>
<evidence type="ECO:0000256" key="1">
    <source>
        <dbReference type="ARBA" id="ARBA00004370"/>
    </source>
</evidence>
<keyword evidence="2" id="KW-1134">Transmembrane beta strand</keyword>
<dbReference type="PANTHER" id="PTHR12815">
    <property type="entry name" value="SORTING AND ASSEMBLY MACHINERY SAMM50 PROTEIN FAMILY MEMBER"/>
    <property type="match status" value="1"/>
</dbReference>
<comment type="subcellular location">
    <subcellularLocation>
        <location evidence="1">Membrane</location>
    </subcellularLocation>
</comment>
<dbReference type="InterPro" id="IPR039910">
    <property type="entry name" value="D15-like"/>
</dbReference>
<dbReference type="Pfam" id="PF07244">
    <property type="entry name" value="POTRA"/>
    <property type="match status" value="1"/>
</dbReference>
<protein>
    <submittedName>
        <fullName evidence="7">Outer membrane protein assembly factor</fullName>
    </submittedName>
</protein>
<dbReference type="PROSITE" id="PS51779">
    <property type="entry name" value="POTRA"/>
    <property type="match status" value="1"/>
</dbReference>
<evidence type="ECO:0000313" key="8">
    <source>
        <dbReference type="Proteomes" id="UP000645462"/>
    </source>
</evidence>
<feature type="signal peptide" evidence="5">
    <location>
        <begin position="1"/>
        <end position="22"/>
    </location>
</feature>
<keyword evidence="4" id="KW-0472">Membrane</keyword>
<reference evidence="8" key="1">
    <citation type="journal article" date="2019" name="Int. J. Syst. Evol. Microbiol.">
        <title>The Global Catalogue of Microorganisms (GCM) 10K type strain sequencing project: providing services to taxonomists for standard genome sequencing and annotation.</title>
        <authorList>
            <consortium name="The Broad Institute Genomics Platform"/>
            <consortium name="The Broad Institute Genome Sequencing Center for Infectious Disease"/>
            <person name="Wu L."/>
            <person name="Ma J."/>
        </authorList>
    </citation>
    <scope>NUCLEOTIDE SEQUENCE [LARGE SCALE GENOMIC DNA]</scope>
    <source>
        <strain evidence="8">CGMCC 1.12478</strain>
    </source>
</reference>
<evidence type="ECO:0000256" key="3">
    <source>
        <dbReference type="ARBA" id="ARBA00022692"/>
    </source>
</evidence>
<organism evidence="7 8">
    <name type="scientific">Marivita lacus</name>
    <dbReference type="NCBI Taxonomy" id="1323742"/>
    <lineage>
        <taxon>Bacteria</taxon>
        <taxon>Pseudomonadati</taxon>
        <taxon>Pseudomonadota</taxon>
        <taxon>Alphaproteobacteria</taxon>
        <taxon>Rhodobacterales</taxon>
        <taxon>Roseobacteraceae</taxon>
        <taxon>Marivita</taxon>
    </lineage>
</organism>
<dbReference type="PANTHER" id="PTHR12815:SF18">
    <property type="entry name" value="SORTING AND ASSEMBLY MACHINERY COMPONENT 50 HOMOLOG"/>
    <property type="match status" value="1"/>
</dbReference>
<dbReference type="Gene3D" id="2.40.160.50">
    <property type="entry name" value="membrane protein fhac: a member of the omp85/tpsb transporter family"/>
    <property type="match status" value="1"/>
</dbReference>
<evidence type="ECO:0000256" key="4">
    <source>
        <dbReference type="ARBA" id="ARBA00023136"/>
    </source>
</evidence>
<sequence>MNRLTRTILCAALMGVPGIGAAQNLDLNVSGGSDDLRSELKDAMSLYALADAEETTPQALIAAAQADYERIVAALYGGGRFSPVVSIKVDGREAAEISPFEAPASINTILIEVDPGPRFQFGRAEIAPLAEGTEIPPEFQTGERAGTAPIRNAVTAGVTGWRNVGNAKARLAEQEIIADHPERALNVRLRLEPGPRLRFGEIGVSGNDRVRRTRIREIAGLPQGEVFDPQEIADAERRLRQTGVFGSVAVSEAETPNADGTLDLDVQVAEQKPRRFGFGAEVSTQEGGKLSAFWLHRNLFQGAERLRVEGEVSGIGTDSDEMDYALRLTYGRPATFTPDTDFFLTAGIERLNEPGFTSNQANIAAGLTQRFSDQLTGSFGLGYRYIDTEDAFGAREFQLLTAEFGAIYDTRNNTLNPTGGYYLSATGTPFLGLDDTESGLRFTSDARGYVGLGAEDRFVLAGRAQIGSVWGPSLGETVPDYLFYSGGGGSVRGVPYQSLGVTLPNGDFTGGQSFAGVSAELRATVRDNIGLVGFYDAGMITEDSGFGGDRDWHAGAGFGLRYNTGIGPIRVDIATPVTGDDAGRNYEIYIGIGQAF</sequence>
<evidence type="ECO:0000259" key="6">
    <source>
        <dbReference type="PROSITE" id="PS51779"/>
    </source>
</evidence>
<proteinExistence type="predicted"/>
<evidence type="ECO:0000313" key="7">
    <source>
        <dbReference type="EMBL" id="GGB90081.1"/>
    </source>
</evidence>
<dbReference type="Proteomes" id="UP000645462">
    <property type="component" value="Unassembled WGS sequence"/>
</dbReference>
<keyword evidence="3" id="KW-0812">Transmembrane</keyword>
<feature type="domain" description="POTRA" evidence="6">
    <location>
        <begin position="197"/>
        <end position="271"/>
    </location>
</feature>
<feature type="chain" id="PRO_5045283197" evidence="5">
    <location>
        <begin position="23"/>
        <end position="596"/>
    </location>
</feature>
<evidence type="ECO:0000256" key="5">
    <source>
        <dbReference type="SAM" id="SignalP"/>
    </source>
</evidence>
<dbReference type="Gene3D" id="3.10.20.310">
    <property type="entry name" value="membrane protein fhac"/>
    <property type="match status" value="1"/>
</dbReference>
<comment type="caution">
    <text evidence="7">The sequence shown here is derived from an EMBL/GenBank/DDBJ whole genome shotgun (WGS) entry which is preliminary data.</text>
</comment>
<keyword evidence="5" id="KW-0732">Signal</keyword>
<dbReference type="RefSeq" id="WP_188480214.1">
    <property type="nucleotide sequence ID" value="NZ_BMFC01000001.1"/>
</dbReference>
<dbReference type="Pfam" id="PF01103">
    <property type="entry name" value="Omp85"/>
    <property type="match status" value="1"/>
</dbReference>
<accession>A0ABQ1KAQ3</accession>
<name>A0ABQ1KAQ3_9RHOB</name>
<evidence type="ECO:0000256" key="2">
    <source>
        <dbReference type="ARBA" id="ARBA00022452"/>
    </source>
</evidence>
<dbReference type="EMBL" id="BMFC01000001">
    <property type="protein sequence ID" value="GGB90081.1"/>
    <property type="molecule type" value="Genomic_DNA"/>
</dbReference>
<dbReference type="InterPro" id="IPR000184">
    <property type="entry name" value="Bac_surfAg_D15"/>
</dbReference>
<dbReference type="InterPro" id="IPR034746">
    <property type="entry name" value="POTRA"/>
</dbReference>
<gene>
    <name evidence="7" type="ORF">GCM10011363_03350</name>
</gene>